<keyword evidence="2" id="KW-1185">Reference proteome</keyword>
<name>A0A3S2M6G6_ORYJA</name>
<dbReference type="OrthoDB" id="9947986at2759"/>
<protein>
    <submittedName>
        <fullName evidence="1">Uncharacterized protein</fullName>
    </submittedName>
</protein>
<organism evidence="1 2">
    <name type="scientific">Oryzias javanicus</name>
    <name type="common">Javanese ricefish</name>
    <name type="synonym">Aplocheilus javanicus</name>
    <dbReference type="NCBI Taxonomy" id="123683"/>
    <lineage>
        <taxon>Eukaryota</taxon>
        <taxon>Metazoa</taxon>
        <taxon>Chordata</taxon>
        <taxon>Craniata</taxon>
        <taxon>Vertebrata</taxon>
        <taxon>Euteleostomi</taxon>
        <taxon>Actinopterygii</taxon>
        <taxon>Neopterygii</taxon>
        <taxon>Teleostei</taxon>
        <taxon>Neoteleostei</taxon>
        <taxon>Acanthomorphata</taxon>
        <taxon>Ovalentaria</taxon>
        <taxon>Atherinomorphae</taxon>
        <taxon>Beloniformes</taxon>
        <taxon>Adrianichthyidae</taxon>
        <taxon>Oryziinae</taxon>
        <taxon>Oryzias</taxon>
    </lineage>
</organism>
<evidence type="ECO:0000313" key="2">
    <source>
        <dbReference type="Proteomes" id="UP000283210"/>
    </source>
</evidence>
<dbReference type="EMBL" id="CM012445">
    <property type="protein sequence ID" value="RVE68902.1"/>
    <property type="molecule type" value="Genomic_DNA"/>
</dbReference>
<accession>A0A3S2M6G6</accession>
<dbReference type="Proteomes" id="UP000283210">
    <property type="component" value="Chromosome 9"/>
</dbReference>
<proteinExistence type="predicted"/>
<reference evidence="1 2" key="2">
    <citation type="submission" date="2019-01" db="EMBL/GenBank/DDBJ databases">
        <title>A chromosome length genome reference of the Java medaka (oryzias javanicus).</title>
        <authorList>
            <person name="Herpin A."/>
            <person name="Takehana Y."/>
            <person name="Naruse K."/>
            <person name="Ansai S."/>
            <person name="Kawaguchi M."/>
        </authorList>
    </citation>
    <scope>NUCLEOTIDE SEQUENCE [LARGE SCALE GENOMIC DNA]</scope>
    <source>
        <strain evidence="1">RS831</strain>
        <tissue evidence="1">Whole body</tissue>
    </source>
</reference>
<reference evidence="1 2" key="1">
    <citation type="submission" date="2018-11" db="EMBL/GenBank/DDBJ databases">
        <authorList>
            <person name="Lopez-Roques C."/>
            <person name="Donnadieu C."/>
            <person name="Bouchez O."/>
            <person name="Klopp C."/>
            <person name="Cabau C."/>
            <person name="Zahm M."/>
        </authorList>
    </citation>
    <scope>NUCLEOTIDE SEQUENCE [LARGE SCALE GENOMIC DNA]</scope>
    <source>
        <strain evidence="1">RS831</strain>
        <tissue evidence="1">Whole body</tissue>
    </source>
</reference>
<evidence type="ECO:0000313" key="1">
    <source>
        <dbReference type="EMBL" id="RVE68902.1"/>
    </source>
</evidence>
<sequence>MADRQKEKLEYLSDGAVFRRNAFILIEEMVKLNNQTQQDTSMLVEEVLHSLFFLGVINCPPFSPRSLLDDDDVILAYLKREYPLPFQLYSAQLPRRSPFSCLQDMLVSLYGQENEDQIDDELKKIVHKMKGGTNS</sequence>
<gene>
    <name evidence="1" type="ORF">OJAV_G00096090</name>
</gene>
<dbReference type="AlphaFoldDB" id="A0A3S2M6G6"/>